<evidence type="ECO:0000313" key="5">
    <source>
        <dbReference type="EMBL" id="KEQ35023.1"/>
    </source>
</evidence>
<feature type="binding site" evidence="2">
    <location>
        <begin position="178"/>
        <end position="185"/>
    </location>
    <ligand>
        <name>ATP</name>
        <dbReference type="ChEBI" id="CHEBI:30616"/>
    </ligand>
</feature>
<evidence type="ECO:0000259" key="4">
    <source>
        <dbReference type="PROSITE" id="PS51459"/>
    </source>
</evidence>
<proteinExistence type="predicted"/>
<accession>A0A081PWF0</accession>
<sequence>MIPNYKITEEILNLVQKISELATQLSFETRKLHLRKENRIRSIQSSLAIENNSLSLEQVTDVIEGKRVLGPLKDIHEVQNAYEAYEKVFRLNPYSIDDFLLAHRLLTQDLVKHPGQFRLGDVGVFDGSGKVVHLGARPQFVPKLVSDLFSWAKSSHISDIVKSCIVHFELEIIHPFEDGNGRMGRMWQSLILSRWNPLFEWLPVESVIYRHQSGYYQALTESNEVNDSTKFIQFMLEAILETLLDYSHQKNDSTEKSVKLLLKPRELAIFEKIESYLVENYQITTAVAQELTGLSAATMRRYLQLFVNQGLLEKSGSTKNTLYSLIIRS</sequence>
<dbReference type="PANTHER" id="PTHR13504:SF38">
    <property type="entry name" value="FIDO DOMAIN-CONTAINING PROTEIN"/>
    <property type="match status" value="1"/>
</dbReference>
<dbReference type="PANTHER" id="PTHR13504">
    <property type="entry name" value="FIDO DOMAIN-CONTAINING PROTEIN DDB_G0283145"/>
    <property type="match status" value="1"/>
</dbReference>
<dbReference type="InterPro" id="IPR040198">
    <property type="entry name" value="Fido_containing"/>
</dbReference>
<dbReference type="InterPro" id="IPR003812">
    <property type="entry name" value="Fido"/>
</dbReference>
<evidence type="ECO:0000256" key="3">
    <source>
        <dbReference type="PIRSR" id="PIRSR640198-3"/>
    </source>
</evidence>
<dbReference type="SUPFAM" id="SSF140931">
    <property type="entry name" value="Fic-like"/>
    <property type="match status" value="1"/>
</dbReference>
<feature type="active site" evidence="1">
    <location>
        <position position="174"/>
    </location>
</feature>
<feature type="binding site" evidence="2">
    <location>
        <position position="223"/>
    </location>
    <ligand>
        <name>ATP</name>
        <dbReference type="ChEBI" id="CHEBI:30616"/>
    </ligand>
</feature>
<dbReference type="InterPro" id="IPR036597">
    <property type="entry name" value="Fido-like_dom_sf"/>
</dbReference>
<feature type="binding site" evidence="2">
    <location>
        <begin position="215"/>
        <end position="216"/>
    </location>
    <ligand>
        <name>ATP</name>
        <dbReference type="ChEBI" id="CHEBI:30616"/>
    </ligand>
</feature>
<dbReference type="PATRIC" id="fig|28037.95.peg.1584"/>
<keyword evidence="2" id="KW-0067">ATP-binding</keyword>
<dbReference type="GO" id="GO:0005524">
    <property type="term" value="F:ATP binding"/>
    <property type="evidence" value="ECO:0007669"/>
    <property type="project" value="UniProtKB-KW"/>
</dbReference>
<dbReference type="Gene3D" id="1.10.10.10">
    <property type="entry name" value="Winged helix-like DNA-binding domain superfamily/Winged helix DNA-binding domain"/>
    <property type="match status" value="1"/>
</dbReference>
<feature type="binding site" evidence="2">
    <location>
        <begin position="124"/>
        <end position="133"/>
    </location>
    <ligand>
        <name>ATP</name>
        <dbReference type="ChEBI" id="CHEBI:30616"/>
    </ligand>
</feature>
<protein>
    <submittedName>
        <fullName evidence="5">Fic/DOC family protein</fullName>
    </submittedName>
</protein>
<dbReference type="RefSeq" id="WP_042901595.1">
    <property type="nucleotide sequence ID" value="NZ_JPFU01000013.1"/>
</dbReference>
<gene>
    <name evidence="5" type="ORF">SK629_1653</name>
</gene>
<dbReference type="Pfam" id="PF02661">
    <property type="entry name" value="Fic"/>
    <property type="match status" value="1"/>
</dbReference>
<reference evidence="5 6" key="1">
    <citation type="submission" date="2014-05" db="EMBL/GenBank/DDBJ databases">
        <authorList>
            <person name="Daugherty S.C."/>
            <person name="Tallon L.J."/>
            <person name="Sadzewicz L."/>
            <person name="Kilian M."/>
            <person name="Tettelin H."/>
        </authorList>
    </citation>
    <scope>NUCLEOTIDE SEQUENCE [LARGE SCALE GENOMIC DNA]</scope>
    <source>
        <strain evidence="5 6">SK629</strain>
    </source>
</reference>
<evidence type="ECO:0000256" key="1">
    <source>
        <dbReference type="PIRSR" id="PIRSR640198-1"/>
    </source>
</evidence>
<dbReference type="Proteomes" id="UP000028090">
    <property type="component" value="Unassembled WGS sequence"/>
</dbReference>
<keyword evidence="2" id="KW-0547">Nucleotide-binding</keyword>
<dbReference type="PROSITE" id="PS51459">
    <property type="entry name" value="FIDO"/>
    <property type="match status" value="1"/>
</dbReference>
<comment type="caution">
    <text evidence="5">The sequence shown here is derived from an EMBL/GenBank/DDBJ whole genome shotgun (WGS) entry which is preliminary data.</text>
</comment>
<evidence type="ECO:0000256" key="2">
    <source>
        <dbReference type="PIRSR" id="PIRSR640198-2"/>
    </source>
</evidence>
<dbReference type="OrthoDB" id="9813719at2"/>
<feature type="domain" description="Fido" evidence="4">
    <location>
        <begin position="94"/>
        <end position="237"/>
    </location>
</feature>
<dbReference type="AlphaFoldDB" id="A0A081PWF0"/>
<organism evidence="5 6">
    <name type="scientific">Streptococcus mitis</name>
    <dbReference type="NCBI Taxonomy" id="28037"/>
    <lineage>
        <taxon>Bacteria</taxon>
        <taxon>Bacillati</taxon>
        <taxon>Bacillota</taxon>
        <taxon>Bacilli</taxon>
        <taxon>Lactobacillales</taxon>
        <taxon>Streptococcaceae</taxon>
        <taxon>Streptococcus</taxon>
        <taxon>Streptococcus mitis group</taxon>
    </lineage>
</organism>
<feature type="site" description="Important for autoinhibition of adenylyltransferase activity" evidence="3">
    <location>
        <position position="50"/>
    </location>
</feature>
<dbReference type="Gene3D" id="1.10.3290.10">
    <property type="entry name" value="Fido-like domain"/>
    <property type="match status" value="1"/>
</dbReference>
<dbReference type="InterPro" id="IPR036388">
    <property type="entry name" value="WH-like_DNA-bd_sf"/>
</dbReference>
<evidence type="ECO:0000313" key="6">
    <source>
        <dbReference type="Proteomes" id="UP000028090"/>
    </source>
</evidence>
<dbReference type="EMBL" id="JPFU01000013">
    <property type="protein sequence ID" value="KEQ35023.1"/>
    <property type="molecule type" value="Genomic_DNA"/>
</dbReference>
<name>A0A081PWF0_STRMT</name>